<feature type="domain" description="RING-type" evidence="3">
    <location>
        <begin position="685"/>
        <end position="730"/>
    </location>
</feature>
<dbReference type="STRING" id="5874.Q4UIG8"/>
<evidence type="ECO:0000259" key="3">
    <source>
        <dbReference type="PROSITE" id="PS50089"/>
    </source>
</evidence>
<keyword evidence="2" id="KW-0175">Coiled coil</keyword>
<keyword evidence="1" id="KW-0863">Zinc-finger</keyword>
<protein>
    <recommendedName>
        <fullName evidence="3">RING-type domain-containing protein</fullName>
    </recommendedName>
</protein>
<organism evidence="4 5">
    <name type="scientific">Theileria annulata</name>
    <dbReference type="NCBI Taxonomy" id="5874"/>
    <lineage>
        <taxon>Eukaryota</taxon>
        <taxon>Sar</taxon>
        <taxon>Alveolata</taxon>
        <taxon>Apicomplexa</taxon>
        <taxon>Aconoidasida</taxon>
        <taxon>Piroplasmida</taxon>
        <taxon>Theileriidae</taxon>
        <taxon>Theileria</taxon>
    </lineage>
</organism>
<proteinExistence type="predicted"/>
<dbReference type="KEGG" id="tan:TA16130"/>
<evidence type="ECO:0000256" key="1">
    <source>
        <dbReference type="PROSITE-ProRule" id="PRU00175"/>
    </source>
</evidence>
<dbReference type="VEuPathDB" id="PiroplasmaDB:TA16130"/>
<name>Q4UIG8_THEAN</name>
<dbReference type="GO" id="GO:0008270">
    <property type="term" value="F:zinc ion binding"/>
    <property type="evidence" value="ECO:0007669"/>
    <property type="project" value="UniProtKB-KW"/>
</dbReference>
<gene>
    <name evidence="4" type="ORF">TA16130</name>
</gene>
<dbReference type="eggNOG" id="ENOG502QXH5">
    <property type="taxonomic scope" value="Eukaryota"/>
</dbReference>
<evidence type="ECO:0000256" key="2">
    <source>
        <dbReference type="SAM" id="Coils"/>
    </source>
</evidence>
<dbReference type="OrthoDB" id="1711136at2759"/>
<dbReference type="Gene3D" id="3.30.40.10">
    <property type="entry name" value="Zinc/RING finger domain, C3HC4 (zinc finger)"/>
    <property type="match status" value="1"/>
</dbReference>
<feature type="coiled-coil region" evidence="2">
    <location>
        <begin position="648"/>
        <end position="682"/>
    </location>
</feature>
<dbReference type="InterPro" id="IPR001841">
    <property type="entry name" value="Znf_RING"/>
</dbReference>
<dbReference type="RefSeq" id="XP_953799.1">
    <property type="nucleotide sequence ID" value="XM_948706.1"/>
</dbReference>
<evidence type="ECO:0000313" key="4">
    <source>
        <dbReference type="EMBL" id="CAI73121.1"/>
    </source>
</evidence>
<dbReference type="GeneID" id="3864136"/>
<dbReference type="AlphaFoldDB" id="Q4UIG8"/>
<dbReference type="SUPFAM" id="SSF52047">
    <property type="entry name" value="RNI-like"/>
    <property type="match status" value="1"/>
</dbReference>
<dbReference type="Proteomes" id="UP000001950">
    <property type="component" value="Chromosome 1"/>
</dbReference>
<evidence type="ECO:0000313" key="5">
    <source>
        <dbReference type="Proteomes" id="UP000001950"/>
    </source>
</evidence>
<dbReference type="InterPro" id="IPR013083">
    <property type="entry name" value="Znf_RING/FYVE/PHD"/>
</dbReference>
<dbReference type="OMA" id="CEFRDPL"/>
<accession>Q4UIG8</accession>
<keyword evidence="5" id="KW-1185">Reference proteome</keyword>
<dbReference type="SUPFAM" id="SSF57850">
    <property type="entry name" value="RING/U-box"/>
    <property type="match status" value="1"/>
</dbReference>
<dbReference type="Pfam" id="PF13920">
    <property type="entry name" value="zf-C3HC4_3"/>
    <property type="match status" value="1"/>
</dbReference>
<keyword evidence="1" id="KW-0862">Zinc</keyword>
<reference evidence="4 5" key="1">
    <citation type="journal article" date="2005" name="Science">
        <title>Genome of the host-cell transforming parasite Theileria annulata compared with T. parva.</title>
        <authorList>
            <person name="Pain A."/>
            <person name="Renauld H."/>
            <person name="Berriman M."/>
            <person name="Murphy L."/>
            <person name="Yeats C.A."/>
            <person name="Weir W."/>
            <person name="Kerhornou A."/>
            <person name="Aslett M."/>
            <person name="Bishop R."/>
            <person name="Bouchier C."/>
            <person name="Cochet M."/>
            <person name="Coulson R.M.R."/>
            <person name="Cronin A."/>
            <person name="de Villiers E.P."/>
            <person name="Fraser A."/>
            <person name="Fosker N."/>
            <person name="Gardner M."/>
            <person name="Goble A."/>
            <person name="Griffiths-Jones S."/>
            <person name="Harris D.E."/>
            <person name="Katzer F."/>
            <person name="Larke N."/>
            <person name="Lord A."/>
            <person name="Maser P."/>
            <person name="McKellar S."/>
            <person name="Mooney P."/>
            <person name="Morton F."/>
            <person name="Nene V."/>
            <person name="O'Neil S."/>
            <person name="Price C."/>
            <person name="Quail M.A."/>
            <person name="Rabbinowitsch E."/>
            <person name="Rawlings N.D."/>
            <person name="Rutter S."/>
            <person name="Saunders D."/>
            <person name="Seeger K."/>
            <person name="Shah T."/>
            <person name="Squares R."/>
            <person name="Squares S."/>
            <person name="Tivey A."/>
            <person name="Walker A.R."/>
            <person name="Woodward J."/>
            <person name="Dobbelaere D.A.E."/>
            <person name="Langsley G."/>
            <person name="Rajandream M.A."/>
            <person name="McKeever D."/>
            <person name="Shiels B."/>
            <person name="Tait A."/>
            <person name="Barrell B.G."/>
            <person name="Hall N."/>
        </authorList>
    </citation>
    <scope>NUCLEOTIDE SEQUENCE [LARGE SCALE GENOMIC DNA]</scope>
    <source>
        <strain evidence="5">Ankara</strain>
    </source>
</reference>
<keyword evidence="1" id="KW-0479">Metal-binding</keyword>
<dbReference type="EMBL" id="CR940347">
    <property type="protein sequence ID" value="CAI73121.1"/>
    <property type="molecule type" value="Genomic_DNA"/>
</dbReference>
<dbReference type="PROSITE" id="PS50089">
    <property type="entry name" value="ZF_RING_2"/>
    <property type="match status" value="1"/>
</dbReference>
<sequence length="742" mass="85981">MSETSQKITLTGSLRRMFKQSTTALTIRHIKDVRLLCGISELLATGKCRKIYLYETHDPEIVLYVLSAISTVRNVLSRLHIDIWNTDYKKLINLLSESLNAQSETLEHLTIKCRFPNEYLTQAIQILPNKLKVLDLSENRVLICYFRITTKASMVALVSYIETSELECVRLVNCNIKPETLGYFVNLMFEIESPFSLRTIEGVDLSECKEIPKNVRLCLKEPACVTRKRQMNYKDYSKISRYDTSVQFIDHLRNAIFMKRLVGLIVRVWWPPTEDDNRTAFSGRFWPAKVLMVNPIDLVVVVLYDNDEVDHVPCKFVQPLNPFKYGGGYTDNYSYHLLGSTHPRTNSKSNEFKTHNEILNFKHKNSYDNSFGETDRESNVDSSDLLKTPETLNTDHYKTNINNIVKRSSISGYSVSSVTTRYEEGFLCRNCGYNNNPDYAINHDVNLDSVEKSLGLDDKFGGNLLVPGEFCEFRDPLDKFRNDPSDYIAVVRKVNKTEPLYECVCIYLDNNEVITLHSNDVRRAVVIPWYNWVSLSFKILTDRRINNDGLTPNRYQLGDPNSGINTLNNNIVNSNNIKECINSNFYYLKRLDLAELDEFCPKNPLEMKLVDMNSYLIPITQEVKSHPKLTSNQKCYRNHFIVDVSSGKDEETLKIKSLMEYNETLQRELQAERNKNNELQSKFKCILCFETEINCMLDPCSHFSFCHEYVFLFKKFSRCAKNLKNCPVCRQKISKFKILNLT</sequence>
<dbReference type="InParanoid" id="Q4UIG8"/>